<keyword evidence="1" id="KW-1133">Transmembrane helix</keyword>
<keyword evidence="1" id="KW-0472">Membrane</keyword>
<reference evidence="3 4" key="1">
    <citation type="journal article" date="2018" name="Evol. Lett.">
        <title>Horizontal gene cluster transfer increased hallucinogenic mushroom diversity.</title>
        <authorList>
            <person name="Reynolds H.T."/>
            <person name="Vijayakumar V."/>
            <person name="Gluck-Thaler E."/>
            <person name="Korotkin H.B."/>
            <person name="Matheny P.B."/>
            <person name="Slot J.C."/>
        </authorList>
    </citation>
    <scope>NUCLEOTIDE SEQUENCE [LARGE SCALE GENOMIC DNA]</scope>
    <source>
        <strain evidence="3 4">2629</strain>
    </source>
</reference>
<protein>
    <recommendedName>
        <fullName evidence="2">DUF6534 domain-containing protein</fullName>
    </recommendedName>
</protein>
<dbReference type="Proteomes" id="UP000284842">
    <property type="component" value="Unassembled WGS sequence"/>
</dbReference>
<feature type="domain" description="DUF6534" evidence="2">
    <location>
        <begin position="18"/>
        <end position="93"/>
    </location>
</feature>
<name>A0A409YY71_9AGAR</name>
<evidence type="ECO:0000259" key="2">
    <source>
        <dbReference type="Pfam" id="PF20152"/>
    </source>
</evidence>
<proteinExistence type="predicted"/>
<gene>
    <name evidence="3" type="ORF">CVT24_002651</name>
</gene>
<comment type="caution">
    <text evidence="3">The sequence shown here is derived from an EMBL/GenBank/DDBJ whole genome shotgun (WGS) entry which is preliminary data.</text>
</comment>
<dbReference type="AlphaFoldDB" id="A0A409YY71"/>
<evidence type="ECO:0000256" key="1">
    <source>
        <dbReference type="SAM" id="Phobius"/>
    </source>
</evidence>
<feature type="transmembrane region" description="Helical" evidence="1">
    <location>
        <begin position="41"/>
        <end position="64"/>
    </location>
</feature>
<dbReference type="InParanoid" id="A0A409YY71"/>
<keyword evidence="1" id="KW-0812">Transmembrane</keyword>
<keyword evidence="4" id="KW-1185">Reference proteome</keyword>
<organism evidence="3 4">
    <name type="scientific">Panaeolus cyanescens</name>
    <dbReference type="NCBI Taxonomy" id="181874"/>
    <lineage>
        <taxon>Eukaryota</taxon>
        <taxon>Fungi</taxon>
        <taxon>Dikarya</taxon>
        <taxon>Basidiomycota</taxon>
        <taxon>Agaricomycotina</taxon>
        <taxon>Agaricomycetes</taxon>
        <taxon>Agaricomycetidae</taxon>
        <taxon>Agaricales</taxon>
        <taxon>Agaricineae</taxon>
        <taxon>Galeropsidaceae</taxon>
        <taxon>Panaeolus</taxon>
    </lineage>
</organism>
<sequence length="173" mass="18604">MLNGAGMAQSIIILNSAKIGLKRSNAMLNTLMVNAVNRGGLTALIAAINLVLLIVEPGTLYFYLPLLLSSKSPGSNHKLVYMNSILASLNSRETIRKRFMTVEDSSDLRSNGSGSNLLACRPIEENPDRTHDDSSQALQFGVWTEVHIDKSSDEDSGIDVNIVISHAPAPSGI</sequence>
<evidence type="ECO:0000313" key="3">
    <source>
        <dbReference type="EMBL" id="PPR07972.1"/>
    </source>
</evidence>
<accession>A0A409YY71</accession>
<dbReference type="EMBL" id="NHTK01000212">
    <property type="protein sequence ID" value="PPR07972.1"/>
    <property type="molecule type" value="Genomic_DNA"/>
</dbReference>
<dbReference type="InterPro" id="IPR045339">
    <property type="entry name" value="DUF6534"/>
</dbReference>
<dbReference type="OrthoDB" id="2803252at2759"/>
<evidence type="ECO:0000313" key="4">
    <source>
        <dbReference type="Proteomes" id="UP000284842"/>
    </source>
</evidence>
<dbReference type="Pfam" id="PF20152">
    <property type="entry name" value="DUF6534"/>
    <property type="match status" value="1"/>
</dbReference>